<evidence type="ECO:0000256" key="1">
    <source>
        <dbReference type="ARBA" id="ARBA00004141"/>
    </source>
</evidence>
<feature type="binding site" evidence="8">
    <location>
        <position position="435"/>
    </location>
    <ligand>
        <name>AMP</name>
        <dbReference type="ChEBI" id="CHEBI:456215"/>
    </ligand>
</feature>
<feature type="binding site" evidence="8">
    <location>
        <position position="601"/>
    </location>
    <ligand>
        <name>AMP</name>
        <dbReference type="ChEBI" id="CHEBI:456215"/>
    </ligand>
</feature>
<organism evidence="14 15">
    <name type="scientific">Aphanomyces euteiches</name>
    <dbReference type="NCBI Taxonomy" id="100861"/>
    <lineage>
        <taxon>Eukaryota</taxon>
        <taxon>Sar</taxon>
        <taxon>Stramenopiles</taxon>
        <taxon>Oomycota</taxon>
        <taxon>Saprolegniomycetes</taxon>
        <taxon>Saprolegniales</taxon>
        <taxon>Verrucalvaceae</taxon>
        <taxon>Aphanomyces</taxon>
    </lineage>
</organism>
<feature type="region of interest" description="Disordered" evidence="11">
    <location>
        <begin position="677"/>
        <end position="714"/>
    </location>
</feature>
<dbReference type="EMBL" id="VJMJ01000100">
    <property type="protein sequence ID" value="KAF0735339.1"/>
    <property type="molecule type" value="Genomic_DNA"/>
</dbReference>
<dbReference type="Pfam" id="PF00233">
    <property type="entry name" value="PDEase_I"/>
    <property type="match status" value="1"/>
</dbReference>
<evidence type="ECO:0000256" key="12">
    <source>
        <dbReference type="SAM" id="Phobius"/>
    </source>
</evidence>
<evidence type="ECO:0000313" key="15">
    <source>
        <dbReference type="Proteomes" id="UP000481153"/>
    </source>
</evidence>
<feature type="region of interest" description="Disordered" evidence="11">
    <location>
        <begin position="1"/>
        <end position="54"/>
    </location>
</feature>
<dbReference type="PRINTS" id="PR00387">
    <property type="entry name" value="PDIESTERASE1"/>
</dbReference>
<dbReference type="PROSITE" id="PS00126">
    <property type="entry name" value="PDEASE_I_1"/>
    <property type="match status" value="1"/>
</dbReference>
<feature type="compositionally biased region" description="Basic and acidic residues" evidence="11">
    <location>
        <begin position="681"/>
        <end position="691"/>
    </location>
</feature>
<feature type="domain" description="PDEase" evidence="13">
    <location>
        <begin position="305"/>
        <end position="645"/>
    </location>
</feature>
<proteinExistence type="inferred from homology"/>
<name>A0A6G0X5Z3_9STRA</name>
<feature type="active site" description="Proton donor" evidence="7">
    <location>
        <position position="394"/>
    </location>
</feature>
<keyword evidence="4 10" id="KW-0378">Hydrolase</keyword>
<dbReference type="EC" id="3.1.4.-" evidence="10"/>
<feature type="binding site" evidence="9">
    <location>
        <position position="435"/>
    </location>
    <ligand>
        <name>Zn(2+)</name>
        <dbReference type="ChEBI" id="CHEBI:29105"/>
        <label>2</label>
    </ligand>
</feature>
<dbReference type="SUPFAM" id="SSF109604">
    <property type="entry name" value="HD-domain/PDEase-like"/>
    <property type="match status" value="1"/>
</dbReference>
<evidence type="ECO:0000256" key="8">
    <source>
        <dbReference type="PIRSR" id="PIRSR623088-2"/>
    </source>
</evidence>
<feature type="binding site" evidence="9">
    <location>
        <position position="434"/>
    </location>
    <ligand>
        <name>Zn(2+)</name>
        <dbReference type="ChEBI" id="CHEBI:29105"/>
        <label>1</label>
    </ligand>
</feature>
<evidence type="ECO:0000256" key="3">
    <source>
        <dbReference type="ARBA" id="ARBA00022723"/>
    </source>
</evidence>
<dbReference type="GO" id="GO:0005216">
    <property type="term" value="F:monoatomic ion channel activity"/>
    <property type="evidence" value="ECO:0007669"/>
    <property type="project" value="InterPro"/>
</dbReference>
<sequence length="714" mass="80380">MSGVSIKSPRASVKPNSRSVVPSDALPSGVRKSVNDVPVNPRANSRPRRHRSRAPGWLTKPRAIVGTFVTNIKVETFFISIVICYGIFVIVQMTFDSQLKQYQASFDMVDLVVSSILTVELALRLFAFGVFLLYSFWNCFDSIVVVGTLALSLSIYVSGDSANSNAAFTTLLRLRPLLRIFRIIVVFERIKQRSSLLKHARRGGTLQTPIETVLATLYELRYHPAIKPSIQTDIDYAIYAIKNNKLYDAGEHMIKGQNLDKDTQDWLREGLLKKNDASTVAPSPGTPDFGEMGLDGRPLRPGMPLRKENSGITDELFPLSDLARRHFNELMERVTDWTFDIFRAQEITRNNALTHIGYILLRDLAEQNLNIDAHIVAVFLIEIQKGYVASNPYHNATHAADVMQTAHYFMTRETISPFLRPLDRTLILISAAIHDYRHDGFNNGFHIASGSELAIRYNDTAVLENYHVAQAFLTMKSAQCMLFGKLTLEDYKYSRDMVIQLVLGTDMAKHFEDVALFKTNIMPQRAEDPLEIKTLGDKKLLMKMIIHTSDVSNPAKIRATMLRWTDRVVEEFFNQGDKEKALGLVVSPFMDRATLALKKMQVSFADFVVCPLFHVWSNISTQVRDDGYAMLMDNREWWNQRDDSFKHAQIKGVVKELLQDSFQSAGSLETGHLVTVNEAADAGRDSQHESDGSTPNKLELEVDKEHGGGSGDPA</sequence>
<comment type="cofactor">
    <cofactor evidence="10">
        <name>a divalent metal cation</name>
        <dbReference type="ChEBI" id="CHEBI:60240"/>
    </cofactor>
    <text evidence="10">Binds 2 divalent metal cations per subunit. Site 1 may preferentially bind zinc ions, while site 2 has a preference for magnesium and/or manganese ions.</text>
</comment>
<evidence type="ECO:0000256" key="5">
    <source>
        <dbReference type="ARBA" id="ARBA00022989"/>
    </source>
</evidence>
<dbReference type="InterPro" id="IPR003607">
    <property type="entry name" value="HD/PDEase_dom"/>
</dbReference>
<protein>
    <recommendedName>
        <fullName evidence="10">Phosphodiesterase</fullName>
        <ecNumber evidence="10">3.1.4.-</ecNumber>
    </recommendedName>
</protein>
<feature type="binding site" evidence="9">
    <location>
        <position position="398"/>
    </location>
    <ligand>
        <name>Zn(2+)</name>
        <dbReference type="ChEBI" id="CHEBI:29105"/>
        <label>1</label>
    </ligand>
</feature>
<dbReference type="VEuPathDB" id="FungiDB:AeMF1_004045"/>
<dbReference type="InterPro" id="IPR023174">
    <property type="entry name" value="PDEase_CS"/>
</dbReference>
<gene>
    <name evidence="14" type="ORF">Ae201684_008250</name>
</gene>
<dbReference type="SUPFAM" id="SSF81324">
    <property type="entry name" value="Voltage-gated potassium channels"/>
    <property type="match status" value="1"/>
</dbReference>
<dbReference type="InterPro" id="IPR027359">
    <property type="entry name" value="Volt_channel_dom_sf"/>
</dbReference>
<dbReference type="Gene3D" id="1.10.1300.10">
    <property type="entry name" value="3'5'-cyclic nucleotide phosphodiesterase, catalytic domain"/>
    <property type="match status" value="1"/>
</dbReference>
<evidence type="ECO:0000256" key="11">
    <source>
        <dbReference type="SAM" id="MobiDB-lite"/>
    </source>
</evidence>
<evidence type="ECO:0000256" key="6">
    <source>
        <dbReference type="ARBA" id="ARBA00023136"/>
    </source>
</evidence>
<dbReference type="CDD" id="cd00077">
    <property type="entry name" value="HDc"/>
    <property type="match status" value="1"/>
</dbReference>
<evidence type="ECO:0000256" key="2">
    <source>
        <dbReference type="ARBA" id="ARBA00022692"/>
    </source>
</evidence>
<dbReference type="SMART" id="SM00471">
    <property type="entry name" value="HDc"/>
    <property type="match status" value="1"/>
</dbReference>
<evidence type="ECO:0000313" key="14">
    <source>
        <dbReference type="EMBL" id="KAF0735339.1"/>
    </source>
</evidence>
<feature type="transmembrane region" description="Helical" evidence="12">
    <location>
        <begin position="77"/>
        <end position="95"/>
    </location>
</feature>
<dbReference type="InterPro" id="IPR005821">
    <property type="entry name" value="Ion_trans_dom"/>
</dbReference>
<dbReference type="GO" id="GO:0016020">
    <property type="term" value="C:membrane"/>
    <property type="evidence" value="ECO:0007669"/>
    <property type="project" value="UniProtKB-SubCell"/>
</dbReference>
<evidence type="ECO:0000256" key="4">
    <source>
        <dbReference type="ARBA" id="ARBA00022801"/>
    </source>
</evidence>
<feature type="transmembrane region" description="Helical" evidence="12">
    <location>
        <begin position="116"/>
        <end position="137"/>
    </location>
</feature>
<dbReference type="InterPro" id="IPR002073">
    <property type="entry name" value="PDEase_catalytic_dom"/>
</dbReference>
<dbReference type="GO" id="GO:0007165">
    <property type="term" value="P:signal transduction"/>
    <property type="evidence" value="ECO:0007669"/>
    <property type="project" value="InterPro"/>
</dbReference>
<evidence type="ECO:0000256" key="7">
    <source>
        <dbReference type="PIRSR" id="PIRSR623088-1"/>
    </source>
</evidence>
<reference evidence="14 15" key="1">
    <citation type="submission" date="2019-07" db="EMBL/GenBank/DDBJ databases">
        <title>Genomics analysis of Aphanomyces spp. identifies a new class of oomycete effector associated with host adaptation.</title>
        <authorList>
            <person name="Gaulin E."/>
        </authorList>
    </citation>
    <scope>NUCLEOTIDE SEQUENCE [LARGE SCALE GENOMIC DNA]</scope>
    <source>
        <strain evidence="14 15">ATCC 201684</strain>
    </source>
</reference>
<comment type="subcellular location">
    <subcellularLocation>
        <location evidence="1">Membrane</location>
        <topology evidence="1">Multi-pass membrane protein</topology>
    </subcellularLocation>
</comment>
<feature type="compositionally biased region" description="Basic and acidic residues" evidence="11">
    <location>
        <begin position="698"/>
        <end position="707"/>
    </location>
</feature>
<keyword evidence="2 12" id="KW-0812">Transmembrane</keyword>
<dbReference type="AlphaFoldDB" id="A0A6G0X5Z3"/>
<dbReference type="InterPro" id="IPR036971">
    <property type="entry name" value="PDEase_catalytic_dom_sf"/>
</dbReference>
<keyword evidence="6 12" id="KW-0472">Membrane</keyword>
<feature type="binding site" evidence="9">
    <location>
        <position position="435"/>
    </location>
    <ligand>
        <name>Zn(2+)</name>
        <dbReference type="ChEBI" id="CHEBI:29105"/>
        <label>1</label>
    </ligand>
</feature>
<dbReference type="PROSITE" id="PS51845">
    <property type="entry name" value="PDEASE_I_2"/>
    <property type="match status" value="1"/>
</dbReference>
<evidence type="ECO:0000256" key="9">
    <source>
        <dbReference type="PIRSR" id="PIRSR623088-3"/>
    </source>
</evidence>
<dbReference type="Pfam" id="PF00520">
    <property type="entry name" value="Ion_trans"/>
    <property type="match status" value="1"/>
</dbReference>
<comment type="similarity">
    <text evidence="10">Belongs to the cyclic nucleotide phosphodiesterase family.</text>
</comment>
<comment type="caution">
    <text evidence="14">The sequence shown here is derived from an EMBL/GenBank/DDBJ whole genome shotgun (WGS) entry which is preliminary data.</text>
</comment>
<feature type="binding site" evidence="9">
    <location>
        <position position="550"/>
    </location>
    <ligand>
        <name>Zn(2+)</name>
        <dbReference type="ChEBI" id="CHEBI:29105"/>
        <label>1</label>
    </ligand>
</feature>
<dbReference type="GO" id="GO:0046872">
    <property type="term" value="F:metal ion binding"/>
    <property type="evidence" value="ECO:0007669"/>
    <property type="project" value="UniProtKB-KW"/>
</dbReference>
<evidence type="ECO:0000259" key="13">
    <source>
        <dbReference type="PROSITE" id="PS51845"/>
    </source>
</evidence>
<feature type="region of interest" description="Disordered" evidence="11">
    <location>
        <begin position="276"/>
        <end position="295"/>
    </location>
</feature>
<accession>A0A6G0X5Z3</accession>
<keyword evidence="15" id="KW-1185">Reference proteome</keyword>
<keyword evidence="3 9" id="KW-0479">Metal-binding</keyword>
<dbReference type="PANTHER" id="PTHR11347">
    <property type="entry name" value="CYCLIC NUCLEOTIDE PHOSPHODIESTERASE"/>
    <property type="match status" value="1"/>
</dbReference>
<dbReference type="GO" id="GO:0004114">
    <property type="term" value="F:3',5'-cyclic-nucleotide phosphodiesterase activity"/>
    <property type="evidence" value="ECO:0007669"/>
    <property type="project" value="InterPro"/>
</dbReference>
<keyword evidence="5 12" id="KW-1133">Transmembrane helix</keyword>
<feature type="binding site" evidence="8">
    <location>
        <position position="550"/>
    </location>
    <ligand>
        <name>AMP</name>
        <dbReference type="ChEBI" id="CHEBI:456215"/>
    </ligand>
</feature>
<dbReference type="Gene3D" id="1.20.120.350">
    <property type="entry name" value="Voltage-gated potassium channels. Chain C"/>
    <property type="match status" value="1"/>
</dbReference>
<feature type="binding site" evidence="8">
    <location>
        <begin position="394"/>
        <end position="398"/>
    </location>
    <ligand>
        <name>AMP</name>
        <dbReference type="ChEBI" id="CHEBI:456215"/>
    </ligand>
</feature>
<evidence type="ECO:0000256" key="10">
    <source>
        <dbReference type="RuleBase" id="RU363067"/>
    </source>
</evidence>
<dbReference type="Proteomes" id="UP000481153">
    <property type="component" value="Unassembled WGS sequence"/>
</dbReference>
<dbReference type="InterPro" id="IPR023088">
    <property type="entry name" value="PDEase"/>
</dbReference>